<accession>A0AAQ1GMB5</accession>
<gene>
    <name evidence="1" type="ORF">SAMN05216550_12283</name>
</gene>
<organism evidence="1 2">
    <name type="scientific">Paraburkholderia tropica</name>
    <dbReference type="NCBI Taxonomy" id="92647"/>
    <lineage>
        <taxon>Bacteria</taxon>
        <taxon>Pseudomonadati</taxon>
        <taxon>Pseudomonadota</taxon>
        <taxon>Betaproteobacteria</taxon>
        <taxon>Burkholderiales</taxon>
        <taxon>Burkholderiaceae</taxon>
        <taxon>Paraburkholderia</taxon>
    </lineage>
</organism>
<dbReference type="AlphaFoldDB" id="A0AAQ1GMB5"/>
<name>A0AAQ1GMB5_9BURK</name>
<protein>
    <submittedName>
        <fullName evidence="1">Uncharacterized protein</fullName>
    </submittedName>
</protein>
<evidence type="ECO:0000313" key="1">
    <source>
        <dbReference type="EMBL" id="SEK12648.1"/>
    </source>
</evidence>
<proteinExistence type="predicted"/>
<reference evidence="1 2" key="1">
    <citation type="submission" date="2016-10" db="EMBL/GenBank/DDBJ databases">
        <authorList>
            <person name="Varghese N."/>
            <person name="Submissions S."/>
        </authorList>
    </citation>
    <scope>NUCLEOTIDE SEQUENCE [LARGE SCALE GENOMIC DNA]</scope>
    <source>
        <strain evidence="1 2">LMG 22274</strain>
    </source>
</reference>
<dbReference type="RefSeq" id="WP_161495610.1">
    <property type="nucleotide sequence ID" value="NZ_CADFGN010000001.1"/>
</dbReference>
<comment type="caution">
    <text evidence="1">The sequence shown here is derived from an EMBL/GenBank/DDBJ whole genome shotgun (WGS) entry which is preliminary data.</text>
</comment>
<sequence length="55" mass="5766">MKELKGLDAVMATQPSVEHAAGFLGHVLAFDALLSNLGDAPIPSSYAGLKLEALW</sequence>
<evidence type="ECO:0000313" key="2">
    <source>
        <dbReference type="Proteomes" id="UP000183529"/>
    </source>
</evidence>
<dbReference type="EMBL" id="FNZM01000022">
    <property type="protein sequence ID" value="SEK12648.1"/>
    <property type="molecule type" value="Genomic_DNA"/>
</dbReference>
<dbReference type="Proteomes" id="UP000183529">
    <property type="component" value="Unassembled WGS sequence"/>
</dbReference>